<feature type="region of interest" description="Disordered" evidence="1">
    <location>
        <begin position="306"/>
        <end position="327"/>
    </location>
</feature>
<proteinExistence type="predicted"/>
<accession>A0A9W6UIL1</accession>
<dbReference type="InterPro" id="IPR036397">
    <property type="entry name" value="RNaseH_sf"/>
</dbReference>
<name>A0A9W6UIL1_9ACTN</name>
<keyword evidence="4" id="KW-1185">Reference proteome</keyword>
<dbReference type="AlphaFoldDB" id="A0A9W6UIL1"/>
<organism evidence="3 4">
    <name type="scientific">Nocardiopsis ansamitocini</name>
    <dbReference type="NCBI Taxonomy" id="1670832"/>
    <lineage>
        <taxon>Bacteria</taxon>
        <taxon>Bacillati</taxon>
        <taxon>Actinomycetota</taxon>
        <taxon>Actinomycetes</taxon>
        <taxon>Streptosporangiales</taxon>
        <taxon>Nocardiopsidaceae</taxon>
        <taxon>Nocardiopsis</taxon>
    </lineage>
</organism>
<feature type="compositionally biased region" description="Basic and acidic residues" evidence="1">
    <location>
        <begin position="317"/>
        <end position="327"/>
    </location>
</feature>
<comment type="caution">
    <text evidence="3">The sequence shown here is derived from an EMBL/GenBank/DDBJ whole genome shotgun (WGS) entry which is preliminary data.</text>
</comment>
<dbReference type="SUPFAM" id="SSF53098">
    <property type="entry name" value="Ribonuclease H-like"/>
    <property type="match status" value="1"/>
</dbReference>
<dbReference type="Gene3D" id="3.30.420.10">
    <property type="entry name" value="Ribonuclease H-like superfamily/Ribonuclease H"/>
    <property type="match status" value="1"/>
</dbReference>
<evidence type="ECO:0000313" key="3">
    <source>
        <dbReference type="EMBL" id="GLU47824.1"/>
    </source>
</evidence>
<dbReference type="GO" id="GO:0004523">
    <property type="term" value="F:RNA-DNA hybrid ribonuclease activity"/>
    <property type="evidence" value="ECO:0007669"/>
    <property type="project" value="InterPro"/>
</dbReference>
<evidence type="ECO:0000256" key="1">
    <source>
        <dbReference type="SAM" id="MobiDB-lite"/>
    </source>
</evidence>
<dbReference type="PROSITE" id="PS50879">
    <property type="entry name" value="RNASE_H_1"/>
    <property type="match status" value="1"/>
</dbReference>
<sequence length="327" mass="34453">MHGAQVLRYAGCGHINPSQGQGLFSGRGGDGGAGVAPDEFDACAGRLPPRLAGRARALRGHVVYSPAGPRRRSVSEAMALAFDAAHVGDLAAAESMLARAEALDAEISARRAARTLSGHHGRVQRWSGTTPLVAATDASVKGRHAGMGYVTSDGRWGMRSWGSSAHDPSGPSRVLVQELRAVALLLQVLAADTPAVLLVDSAVARRYLRLWQSGGTPELPAGYDAAPRRAGRLPSLVRLGQAMAERPGIQVTAVKGHSGHLLNETADSLAGMARRRLADPGARSTSELIEHADGFVASFLGQWHSGTRTGPDAQTRAQRDWQKQKRA</sequence>
<evidence type="ECO:0000313" key="4">
    <source>
        <dbReference type="Proteomes" id="UP001165092"/>
    </source>
</evidence>
<dbReference type="GO" id="GO:0003676">
    <property type="term" value="F:nucleic acid binding"/>
    <property type="evidence" value="ECO:0007669"/>
    <property type="project" value="InterPro"/>
</dbReference>
<feature type="domain" description="RNase H type-1" evidence="2">
    <location>
        <begin position="128"/>
        <end position="275"/>
    </location>
</feature>
<dbReference type="EMBL" id="BSQG01000003">
    <property type="protein sequence ID" value="GLU47824.1"/>
    <property type="molecule type" value="Genomic_DNA"/>
</dbReference>
<dbReference type="InterPro" id="IPR012337">
    <property type="entry name" value="RNaseH-like_sf"/>
</dbReference>
<gene>
    <name evidence="3" type="ORF">Nans01_21750</name>
</gene>
<dbReference type="Proteomes" id="UP001165092">
    <property type="component" value="Unassembled WGS sequence"/>
</dbReference>
<dbReference type="InterPro" id="IPR002156">
    <property type="entry name" value="RNaseH_domain"/>
</dbReference>
<evidence type="ECO:0000259" key="2">
    <source>
        <dbReference type="PROSITE" id="PS50879"/>
    </source>
</evidence>
<protein>
    <recommendedName>
        <fullName evidence="2">RNase H type-1 domain-containing protein</fullName>
    </recommendedName>
</protein>
<reference evidence="3" key="1">
    <citation type="submission" date="2023-02" db="EMBL/GenBank/DDBJ databases">
        <title>Nocardiopsis ansamitocini NBRC 112285.</title>
        <authorList>
            <person name="Ichikawa N."/>
            <person name="Sato H."/>
            <person name="Tonouchi N."/>
        </authorList>
    </citation>
    <scope>NUCLEOTIDE SEQUENCE</scope>
    <source>
        <strain evidence="3">NBRC 112285</strain>
    </source>
</reference>
<dbReference type="Pfam" id="PF00075">
    <property type="entry name" value="RNase_H"/>
    <property type="match status" value="1"/>
</dbReference>